<evidence type="ECO:0000313" key="5">
    <source>
        <dbReference type="EMBL" id="QFW47281.1"/>
    </source>
</evidence>
<name>A0A5P9T9J8_9BETA</name>
<evidence type="ECO:0000313" key="3">
    <source>
        <dbReference type="EMBL" id="QFW13043.1"/>
    </source>
</evidence>
<accession>A0A5P9T9J8</accession>
<dbReference type="EMBL" id="KY274516">
    <property type="protein sequence ID" value="QFV30591.1"/>
    <property type="molecule type" value="Genomic_DNA"/>
</dbReference>
<feature type="transmembrane region" description="Helical" evidence="1">
    <location>
        <begin position="20"/>
        <end position="38"/>
    </location>
</feature>
<evidence type="ECO:0000256" key="1">
    <source>
        <dbReference type="SAM" id="Phobius"/>
    </source>
</evidence>
<keyword evidence="1" id="KW-1133">Transmembrane helix</keyword>
<evidence type="ECO:0000313" key="4">
    <source>
        <dbReference type="EMBL" id="QFW36627.1"/>
    </source>
</evidence>
<organism evidence="3">
    <name type="scientific">Human betaherpesvirus 6</name>
    <dbReference type="NCBI Taxonomy" id="10368"/>
    <lineage>
        <taxon>Viruses</taxon>
        <taxon>Duplodnaviria</taxon>
        <taxon>Heunggongvirae</taxon>
        <taxon>Peploviricota</taxon>
        <taxon>Herviviricetes</taxon>
        <taxon>Herpesvirales</taxon>
        <taxon>Orthoherpesviridae</taxon>
        <taxon>Betaherpesvirinae</taxon>
        <taxon>Roseolovirus</taxon>
    </lineage>
</organism>
<reference evidence="3" key="1">
    <citation type="journal article" date="2018" name="BMC Genomics">
        <title>Comparative genomic, transcriptomic, and proteomic reannotation of human herpesvirus 6.</title>
        <authorList>
            <person name="Greninger A.L."/>
            <person name="Knudsen G.M."/>
            <person name="Roychoudhury P."/>
            <person name="Hanson D.J."/>
            <person name="Sedlak R.H."/>
            <person name="Xie H."/>
            <person name="Guan J."/>
            <person name="Nguyen T."/>
            <person name="Peddu V."/>
            <person name="Boeckh M."/>
            <person name="Huang M.L."/>
            <person name="Cook L."/>
            <person name="Depledge D.P."/>
            <person name="Zerr D.M."/>
            <person name="Koelle D.M."/>
            <person name="Gantt S."/>
            <person name="Yoshikawa T."/>
            <person name="Caserta M."/>
            <person name="Hill J.A."/>
            <person name="Jerome K.R."/>
        </authorList>
    </citation>
    <scope>NUCLEOTIDE SEQUENCE</scope>
    <source>
        <strain evidence="4">HP2C10</strain>
        <strain evidence="2">HP30A9</strain>
        <strain evidence="5">HP6G12</strain>
        <strain evidence="3">NY-394</strain>
    </source>
</reference>
<evidence type="ECO:0000313" key="2">
    <source>
        <dbReference type="EMBL" id="QFV30591.1"/>
    </source>
</evidence>
<dbReference type="EMBL" id="KY315522">
    <property type="protein sequence ID" value="QFW36627.1"/>
    <property type="molecule type" value="Genomic_DNA"/>
</dbReference>
<dbReference type="EMBL" id="KY315526">
    <property type="protein sequence ID" value="QFW47281.1"/>
    <property type="molecule type" value="Genomic_DNA"/>
</dbReference>
<sequence length="146" mass="15787">MDLKLLGPPRSVTEAVHTQLGLVCFFPICLLFSMNVFASLDFPGTSGEGVSGYIFSTSFSCMFVSFCLVGDSLFFDGVGVLLSVGDCTSMYFKYSTLSSSSWIDSIEDSSEYFPCSSNSANSNSIDSEGSMFKSQMEDSLSLFIAM</sequence>
<protein>
    <submittedName>
        <fullName evidence="3">Uncharacterized protein</fullName>
    </submittedName>
</protein>
<dbReference type="EMBL" id="KY290216">
    <property type="protein sequence ID" value="QFW13043.1"/>
    <property type="molecule type" value="Genomic_DNA"/>
</dbReference>
<keyword evidence="1" id="KW-0472">Membrane</keyword>
<proteinExistence type="predicted"/>
<keyword evidence="1" id="KW-0812">Transmembrane</keyword>